<organism evidence="2 3">
    <name type="scientific">Sistotremastrum suecicum HHB10207 ss-3</name>
    <dbReference type="NCBI Taxonomy" id="1314776"/>
    <lineage>
        <taxon>Eukaryota</taxon>
        <taxon>Fungi</taxon>
        <taxon>Dikarya</taxon>
        <taxon>Basidiomycota</taxon>
        <taxon>Agaricomycotina</taxon>
        <taxon>Agaricomycetes</taxon>
        <taxon>Sistotremastrales</taxon>
        <taxon>Sistotremastraceae</taxon>
        <taxon>Sistotremastrum</taxon>
    </lineage>
</organism>
<keyword evidence="3" id="KW-1185">Reference proteome</keyword>
<name>A0A165YFE2_9AGAM</name>
<feature type="compositionally biased region" description="Basic and acidic residues" evidence="1">
    <location>
        <begin position="83"/>
        <end position="94"/>
    </location>
</feature>
<dbReference type="EMBL" id="KV428259">
    <property type="protein sequence ID" value="KZT33184.1"/>
    <property type="molecule type" value="Genomic_DNA"/>
</dbReference>
<evidence type="ECO:0000313" key="3">
    <source>
        <dbReference type="Proteomes" id="UP000076798"/>
    </source>
</evidence>
<feature type="region of interest" description="Disordered" evidence="1">
    <location>
        <begin position="66"/>
        <end position="94"/>
    </location>
</feature>
<evidence type="ECO:0000256" key="1">
    <source>
        <dbReference type="SAM" id="MobiDB-lite"/>
    </source>
</evidence>
<evidence type="ECO:0000313" key="2">
    <source>
        <dbReference type="EMBL" id="KZT33184.1"/>
    </source>
</evidence>
<accession>A0A165YFE2</accession>
<sequence>MSELISVASILTFSSISYPNHLPRIERPTFIISIQSSLIAFAPRPPTSRTKSQLYPSIHHSCRASLNTTNPRLTAHDSQFSSHHHDMYTTQDDR</sequence>
<dbReference type="Proteomes" id="UP000076798">
    <property type="component" value="Unassembled WGS sequence"/>
</dbReference>
<protein>
    <submittedName>
        <fullName evidence="2">Uncharacterized protein</fullName>
    </submittedName>
</protein>
<proteinExistence type="predicted"/>
<reference evidence="2 3" key="1">
    <citation type="journal article" date="2016" name="Mol. Biol. Evol.">
        <title>Comparative Genomics of Early-Diverging Mushroom-Forming Fungi Provides Insights into the Origins of Lignocellulose Decay Capabilities.</title>
        <authorList>
            <person name="Nagy L.G."/>
            <person name="Riley R."/>
            <person name="Tritt A."/>
            <person name="Adam C."/>
            <person name="Daum C."/>
            <person name="Floudas D."/>
            <person name="Sun H."/>
            <person name="Yadav J.S."/>
            <person name="Pangilinan J."/>
            <person name="Larsson K.H."/>
            <person name="Matsuura K."/>
            <person name="Barry K."/>
            <person name="Labutti K."/>
            <person name="Kuo R."/>
            <person name="Ohm R.A."/>
            <person name="Bhattacharya S.S."/>
            <person name="Shirouzu T."/>
            <person name="Yoshinaga Y."/>
            <person name="Martin F.M."/>
            <person name="Grigoriev I.V."/>
            <person name="Hibbett D.S."/>
        </authorList>
    </citation>
    <scope>NUCLEOTIDE SEQUENCE [LARGE SCALE GENOMIC DNA]</scope>
    <source>
        <strain evidence="2 3">HHB10207 ss-3</strain>
    </source>
</reference>
<gene>
    <name evidence="2" type="ORF">SISSUDRAFT_434887</name>
</gene>
<feature type="compositionally biased region" description="Polar residues" evidence="1">
    <location>
        <begin position="66"/>
        <end position="81"/>
    </location>
</feature>
<dbReference type="AlphaFoldDB" id="A0A165YFE2"/>